<dbReference type="GO" id="GO:0000977">
    <property type="term" value="F:RNA polymerase II transcription regulatory region sequence-specific DNA binding"/>
    <property type="evidence" value="ECO:0007669"/>
    <property type="project" value="TreeGrafter"/>
</dbReference>
<keyword evidence="8" id="KW-0804">Transcription</keyword>
<dbReference type="VEuPathDB" id="FungiDB:TREMEDRAFT_11630"/>
<feature type="compositionally biased region" description="Basic residues" evidence="10">
    <location>
        <begin position="226"/>
        <end position="235"/>
    </location>
</feature>
<feature type="domain" description="NF-X1-type" evidence="11">
    <location>
        <begin position="1094"/>
        <end position="1116"/>
    </location>
</feature>
<evidence type="ECO:0000256" key="3">
    <source>
        <dbReference type="ARBA" id="ARBA00022723"/>
    </source>
</evidence>
<feature type="compositionally biased region" description="Polar residues" evidence="10">
    <location>
        <begin position="1376"/>
        <end position="1385"/>
    </location>
</feature>
<feature type="domain" description="NF-X1-type" evidence="11">
    <location>
        <begin position="780"/>
        <end position="811"/>
    </location>
</feature>
<evidence type="ECO:0000256" key="9">
    <source>
        <dbReference type="ARBA" id="ARBA00023242"/>
    </source>
</evidence>
<feature type="domain" description="NF-X1-type" evidence="11">
    <location>
        <begin position="704"/>
        <end position="725"/>
    </location>
</feature>
<dbReference type="Proteomes" id="UP000289152">
    <property type="component" value="Unassembled WGS sequence"/>
</dbReference>
<feature type="region of interest" description="Disordered" evidence="10">
    <location>
        <begin position="1"/>
        <end position="506"/>
    </location>
</feature>
<dbReference type="FunCoup" id="A0A4Q1BI91">
    <property type="interactions" value="676"/>
</dbReference>
<dbReference type="PANTHER" id="PTHR12360:SF12">
    <property type="entry name" value="TRANSCRIPTIONAL REPRESSOR NF-X1"/>
    <property type="match status" value="1"/>
</dbReference>
<keyword evidence="4" id="KW-0677">Repeat</keyword>
<dbReference type="GO" id="GO:0000981">
    <property type="term" value="F:DNA-binding transcription factor activity, RNA polymerase II-specific"/>
    <property type="evidence" value="ECO:0007669"/>
    <property type="project" value="TreeGrafter"/>
</dbReference>
<feature type="compositionally biased region" description="Low complexity" evidence="10">
    <location>
        <begin position="1280"/>
        <end position="1329"/>
    </location>
</feature>
<dbReference type="OrthoDB" id="6512771at2759"/>
<keyword evidence="3" id="KW-0479">Metal-binding</keyword>
<evidence type="ECO:0000256" key="8">
    <source>
        <dbReference type="ARBA" id="ARBA00023163"/>
    </source>
</evidence>
<feature type="compositionally biased region" description="Basic and acidic residues" evidence="10">
    <location>
        <begin position="236"/>
        <end position="246"/>
    </location>
</feature>
<dbReference type="GO" id="GO:0000122">
    <property type="term" value="P:negative regulation of transcription by RNA polymerase II"/>
    <property type="evidence" value="ECO:0007669"/>
    <property type="project" value="TreeGrafter"/>
</dbReference>
<accession>A0A4Q1BI91</accession>
<dbReference type="Pfam" id="PF01424">
    <property type="entry name" value="R3H"/>
    <property type="match status" value="1"/>
</dbReference>
<evidence type="ECO:0000256" key="6">
    <source>
        <dbReference type="ARBA" id="ARBA00022833"/>
    </source>
</evidence>
<feature type="compositionally biased region" description="Low complexity" evidence="10">
    <location>
        <begin position="256"/>
        <end position="280"/>
    </location>
</feature>
<keyword evidence="5" id="KW-0863">Zinc-finger</keyword>
<feature type="compositionally biased region" description="Low complexity" evidence="10">
    <location>
        <begin position="95"/>
        <end position="104"/>
    </location>
</feature>
<feature type="domain" description="NF-X1-type" evidence="11">
    <location>
        <begin position="643"/>
        <end position="661"/>
    </location>
</feature>
<evidence type="ECO:0000256" key="5">
    <source>
        <dbReference type="ARBA" id="ARBA00022771"/>
    </source>
</evidence>
<dbReference type="STRING" id="5217.A0A4Q1BI91"/>
<comment type="subcellular location">
    <subcellularLocation>
        <location evidence="1">Nucleus</location>
    </subcellularLocation>
</comment>
<feature type="compositionally biased region" description="Polar residues" evidence="10">
    <location>
        <begin position="154"/>
        <end position="173"/>
    </location>
</feature>
<dbReference type="GO" id="GO:0005634">
    <property type="term" value="C:nucleus"/>
    <property type="evidence" value="ECO:0007669"/>
    <property type="project" value="UniProtKB-SubCell"/>
</dbReference>
<dbReference type="InterPro" id="IPR036867">
    <property type="entry name" value="R3H_dom_sf"/>
</dbReference>
<evidence type="ECO:0000313" key="13">
    <source>
        <dbReference type="Proteomes" id="UP000289152"/>
    </source>
</evidence>
<protein>
    <recommendedName>
        <fullName evidence="11">NF-X1-type domain-containing protein</fullName>
    </recommendedName>
</protein>
<evidence type="ECO:0000256" key="7">
    <source>
        <dbReference type="ARBA" id="ARBA00023015"/>
    </source>
</evidence>
<feature type="compositionally biased region" description="Acidic residues" evidence="10">
    <location>
        <begin position="1394"/>
        <end position="1403"/>
    </location>
</feature>
<evidence type="ECO:0000256" key="2">
    <source>
        <dbReference type="ARBA" id="ARBA00007269"/>
    </source>
</evidence>
<reference evidence="12 13" key="1">
    <citation type="submission" date="2016-06" db="EMBL/GenBank/DDBJ databases">
        <title>Evolution of pathogenesis and genome organization in the Tremellales.</title>
        <authorList>
            <person name="Cuomo C."/>
            <person name="Litvintseva A."/>
            <person name="Heitman J."/>
            <person name="Chen Y."/>
            <person name="Sun S."/>
            <person name="Springer D."/>
            <person name="Dromer F."/>
            <person name="Young S."/>
            <person name="Zeng Q."/>
            <person name="Chapman S."/>
            <person name="Gujja S."/>
            <person name="Saif S."/>
            <person name="Birren B."/>
        </authorList>
    </citation>
    <scope>NUCLEOTIDE SEQUENCE [LARGE SCALE GENOMIC DNA]</scope>
    <source>
        <strain evidence="12 13">ATCC 28783</strain>
    </source>
</reference>
<dbReference type="SUPFAM" id="SSF82708">
    <property type="entry name" value="R3H domain"/>
    <property type="match status" value="1"/>
</dbReference>
<comment type="caution">
    <text evidence="12">The sequence shown here is derived from an EMBL/GenBank/DDBJ whole genome shotgun (WGS) entry which is preliminary data.</text>
</comment>
<feature type="compositionally biased region" description="Polar residues" evidence="10">
    <location>
        <begin position="325"/>
        <end position="335"/>
    </location>
</feature>
<dbReference type="PANTHER" id="PTHR12360">
    <property type="entry name" value="NUCLEAR TRANSCRIPTION FACTOR, X-BOX BINDING 1 NFX1"/>
    <property type="match status" value="1"/>
</dbReference>
<evidence type="ECO:0000259" key="11">
    <source>
        <dbReference type="SMART" id="SM00438"/>
    </source>
</evidence>
<dbReference type="InParanoid" id="A0A4Q1BI91"/>
<gene>
    <name evidence="12" type="ORF">M231_05410</name>
</gene>
<feature type="domain" description="NF-X1-type" evidence="11">
    <location>
        <begin position="1065"/>
        <end position="1085"/>
    </location>
</feature>
<dbReference type="EMBL" id="SDIL01000071">
    <property type="protein sequence ID" value="RXK37344.1"/>
    <property type="molecule type" value="Genomic_DNA"/>
</dbReference>
<feature type="domain" description="NF-X1-type" evidence="11">
    <location>
        <begin position="844"/>
        <end position="870"/>
    </location>
</feature>
<feature type="region of interest" description="Disordered" evidence="10">
    <location>
        <begin position="1279"/>
        <end position="1403"/>
    </location>
</feature>
<dbReference type="Gene3D" id="3.30.1370.50">
    <property type="entry name" value="R3H-like domain"/>
    <property type="match status" value="1"/>
</dbReference>
<feature type="compositionally biased region" description="Polar residues" evidence="10">
    <location>
        <begin position="25"/>
        <end position="43"/>
    </location>
</feature>
<keyword evidence="6" id="KW-0862">Zinc</keyword>
<evidence type="ECO:0000256" key="4">
    <source>
        <dbReference type="ARBA" id="ARBA00022737"/>
    </source>
</evidence>
<dbReference type="GO" id="GO:0008270">
    <property type="term" value="F:zinc ion binding"/>
    <property type="evidence" value="ECO:0007669"/>
    <property type="project" value="UniProtKB-KW"/>
</dbReference>
<dbReference type="InterPro" id="IPR034078">
    <property type="entry name" value="NFX1_fam"/>
</dbReference>
<evidence type="ECO:0000256" key="1">
    <source>
        <dbReference type="ARBA" id="ARBA00004123"/>
    </source>
</evidence>
<comment type="similarity">
    <text evidence="2">Belongs to the NFX1 family.</text>
</comment>
<name>A0A4Q1BI91_TREME</name>
<feature type="compositionally biased region" description="Basic and acidic residues" evidence="10">
    <location>
        <begin position="495"/>
        <end position="504"/>
    </location>
</feature>
<feature type="compositionally biased region" description="Polar residues" evidence="10">
    <location>
        <begin position="1330"/>
        <end position="1348"/>
    </location>
</feature>
<evidence type="ECO:0000313" key="12">
    <source>
        <dbReference type="EMBL" id="RXK37344.1"/>
    </source>
</evidence>
<feature type="domain" description="NF-X1-type" evidence="11">
    <location>
        <begin position="952"/>
        <end position="971"/>
    </location>
</feature>
<feature type="compositionally biased region" description="Polar residues" evidence="10">
    <location>
        <begin position="210"/>
        <end position="222"/>
    </location>
</feature>
<dbReference type="InterPro" id="IPR001374">
    <property type="entry name" value="R3H_dom"/>
</dbReference>
<proteinExistence type="inferred from homology"/>
<dbReference type="CDD" id="cd06008">
    <property type="entry name" value="NF-X1-zinc-finger"/>
    <property type="match status" value="5"/>
</dbReference>
<organism evidence="12 13">
    <name type="scientific">Tremella mesenterica</name>
    <name type="common">Jelly fungus</name>
    <dbReference type="NCBI Taxonomy" id="5217"/>
    <lineage>
        <taxon>Eukaryota</taxon>
        <taxon>Fungi</taxon>
        <taxon>Dikarya</taxon>
        <taxon>Basidiomycota</taxon>
        <taxon>Agaricomycotina</taxon>
        <taxon>Tremellomycetes</taxon>
        <taxon>Tremellales</taxon>
        <taxon>Tremellaceae</taxon>
        <taxon>Tremella</taxon>
    </lineage>
</organism>
<sequence length="1403" mass="151619">MSATQVQEGSSSGKPPQPPQVPGSTASTISKPSVPQVNQQTEIGKQPNGGSHHVSSDGRRKGKGNFGTGYRGNGFRPPKKLSGTETSDQDRESSTIDPSSTIDIQKPNAPVVNGDSTSIALLTDADHNPHVSAAGPSRRSGRRRGAHTGPDGQTRASPLGTSSNPVSHGTNQVGLAFEEQTSRQLSIDATSTAEEHAQGSSSRGDKKGDTGQSSTISPSDVASGSKSKRSKKGKQPKREEQKENHSLDPQAQTFVPSRPTASPSSPSMNQHDPSSSSPRSSHSKQPHNLSQNRNRHGMDKTRHDHLSTHRHGSDSTSARTDDPSSIHSSRNQPNTHPHGHHVGNKPSQHIHSAFAARRGKTQGRSTGMMSKRRAEYQHSAQLSADPSRPLGSSSSSKSSNGAKSSDYQKTRTANGQISNQVGFQNALGNQPSGQVERSSGIQNRQHNKGKPQMPQPNPMNSPGVTHQRTATFDGKALSENGEQRKQQGQVNKSRKKEEEKDDLTSRLIRGLGKRPFTECPICFNSITPSQPTWSCQPDPLLSAPSHNPSNPFSTSSIQTSHTACYTPFHLHCIRDWAQRSLEQAPPLRISDDPPEWRCPGCRKSRIVAPGAYICFCGRLTNPPTSNIAPHSCEDLCSRRRGGCDHPCPLTCHPGPCPPCQAALIVPCPSHHTPLAVKCAVVSGNTEIGKMGAVCDEICGRSLGCGNPAHVCQAPCHHGACNPCAQTQVVMCYCGQESRVVACGSMRQEEKRCASIGEDGVEEHWNGRFSCGKECDRFYDCGIHPCKEKCHPHPSIPLPCPTSPNLIHTCPCGLTPLSSLPAPPRTSCINPIPTCDKSCPRSRPCGHACPQKCHVGECPPCHSEVVRPCRCGESVVVLECDELRKLLDSGGEVMCERVCGALRNCGRHECGRVCCPLSYQGKNRKKRGIMTPMIDREDDLHVCELTCGRLLSCGLHTCAKKDHRGACGRCLESSFDELICNCGRTIIQPPVPCGTILTCPFPCSRPSPSCGHPKSPHPCHQTPDCPPCPYLTTRPCACGKDPQVKNVRCSQDRVSCGQRCNLLLECGYHRCLLSCHKSGECQPCNQICSKPKRICKHPCMLTCHAPIKCQENSPCQTMVVQTCSCGHLQNRTNCGASTTNPITREGIGMKCNSECLVRQRNVRLADALGIKVDKEKTFDWSLELKSFASNNIGFVKMVEDTFAEFIKGTRSNMILPHMPPAKRTFVISLADQYRLSRELIDAEPNRSVQIRRKLDTRIPPVLLSQVSQTATIASKLRSVLPNSKPNTSSTSSGVFGSSSLTPNTSSSIPNSVSPTPYTSTGTTVSTSYSGHISTTNQSTEVRQQSGKTSVNREERPSIPIAPILPESRRSMGDVEIRTSSANLQGASGQGIEIAVDWEESDEDV</sequence>
<keyword evidence="7" id="KW-0805">Transcription regulation</keyword>
<dbReference type="SMART" id="SM00438">
    <property type="entry name" value="ZnF_NFX"/>
    <property type="match status" value="7"/>
</dbReference>
<feature type="compositionally biased region" description="Polar residues" evidence="10">
    <location>
        <begin position="410"/>
        <end position="444"/>
    </location>
</feature>
<feature type="compositionally biased region" description="Basic and acidic residues" evidence="10">
    <location>
        <begin position="193"/>
        <end position="209"/>
    </location>
</feature>
<feature type="compositionally biased region" description="Low complexity" evidence="10">
    <location>
        <begin position="383"/>
        <end position="405"/>
    </location>
</feature>
<dbReference type="CDD" id="cd02325">
    <property type="entry name" value="R3H"/>
    <property type="match status" value="1"/>
</dbReference>
<evidence type="ECO:0000256" key="10">
    <source>
        <dbReference type="SAM" id="MobiDB-lite"/>
    </source>
</evidence>
<keyword evidence="13" id="KW-1185">Reference proteome</keyword>
<feature type="compositionally biased region" description="Basic and acidic residues" evidence="10">
    <location>
        <begin position="296"/>
        <end position="324"/>
    </location>
</feature>
<dbReference type="InterPro" id="IPR000967">
    <property type="entry name" value="Znf_NFX1"/>
</dbReference>
<feature type="compositionally biased region" description="Polar residues" evidence="10">
    <location>
        <begin position="182"/>
        <end position="192"/>
    </location>
</feature>
<feature type="compositionally biased region" description="Basic and acidic residues" evidence="10">
    <location>
        <begin position="1365"/>
        <end position="1375"/>
    </location>
</feature>
<keyword evidence="9" id="KW-0539">Nucleus</keyword>